<name>A0A4Q2UAR0_9HYPH</name>
<evidence type="ECO:0000313" key="7">
    <source>
        <dbReference type="EMBL" id="RYC32166.1"/>
    </source>
</evidence>
<accession>A0A4Q2UAR0</accession>
<evidence type="ECO:0000256" key="1">
    <source>
        <dbReference type="ARBA" id="ARBA00004651"/>
    </source>
</evidence>
<gene>
    <name evidence="7" type="ORF">D3273_10405</name>
</gene>
<evidence type="ECO:0000256" key="5">
    <source>
        <dbReference type="ARBA" id="ARBA00023136"/>
    </source>
</evidence>
<evidence type="ECO:0000313" key="8">
    <source>
        <dbReference type="Proteomes" id="UP000290759"/>
    </source>
</evidence>
<keyword evidence="4 6" id="KW-1133">Transmembrane helix</keyword>
<feature type="transmembrane region" description="Helical" evidence="6">
    <location>
        <begin position="252"/>
        <end position="273"/>
    </location>
</feature>
<protein>
    <submittedName>
        <fullName evidence="7">Branched-chain amino acid ABC transporter permease</fullName>
    </submittedName>
</protein>
<dbReference type="PANTHER" id="PTHR30482">
    <property type="entry name" value="HIGH-AFFINITY BRANCHED-CHAIN AMINO ACID TRANSPORT SYSTEM PERMEASE"/>
    <property type="match status" value="1"/>
</dbReference>
<feature type="transmembrane region" description="Helical" evidence="6">
    <location>
        <begin position="215"/>
        <end position="240"/>
    </location>
</feature>
<evidence type="ECO:0000256" key="2">
    <source>
        <dbReference type="ARBA" id="ARBA00022475"/>
    </source>
</evidence>
<reference evidence="7 8" key="2">
    <citation type="submission" date="2019-02" db="EMBL/GenBank/DDBJ databases">
        <title>'Lichenibacterium ramalinii' gen. nov. sp. nov., 'Lichenibacterium minor' gen. nov. sp. nov.</title>
        <authorList>
            <person name="Pankratov T."/>
        </authorList>
    </citation>
    <scope>NUCLEOTIDE SEQUENCE [LARGE SCALE GENOMIC DNA]</scope>
    <source>
        <strain evidence="7 8">RmlP026</strain>
    </source>
</reference>
<dbReference type="Pfam" id="PF02653">
    <property type="entry name" value="BPD_transp_2"/>
    <property type="match status" value="1"/>
</dbReference>
<dbReference type="Proteomes" id="UP000290759">
    <property type="component" value="Unassembled WGS sequence"/>
</dbReference>
<dbReference type="GO" id="GO:0015658">
    <property type="term" value="F:branched-chain amino acid transmembrane transporter activity"/>
    <property type="evidence" value="ECO:0007669"/>
    <property type="project" value="InterPro"/>
</dbReference>
<comment type="caution">
    <text evidence="7">The sequence shown here is derived from an EMBL/GenBank/DDBJ whole genome shotgun (WGS) entry which is preliminary data.</text>
</comment>
<dbReference type="AlphaFoldDB" id="A0A4Q2UAR0"/>
<keyword evidence="3 6" id="KW-0812">Transmembrane</keyword>
<feature type="transmembrane region" description="Helical" evidence="6">
    <location>
        <begin position="177"/>
        <end position="195"/>
    </location>
</feature>
<comment type="subcellular location">
    <subcellularLocation>
        <location evidence="1">Cell membrane</location>
        <topology evidence="1">Multi-pass membrane protein</topology>
    </subcellularLocation>
</comment>
<dbReference type="InterPro" id="IPR043428">
    <property type="entry name" value="LivM-like"/>
</dbReference>
<dbReference type="CDD" id="cd06581">
    <property type="entry name" value="TM_PBP1_LivM_like"/>
    <property type="match status" value="1"/>
</dbReference>
<keyword evidence="8" id="KW-1185">Reference proteome</keyword>
<dbReference type="OrthoDB" id="9814461at2"/>
<dbReference type="EMBL" id="QYBB01000009">
    <property type="protein sequence ID" value="RYC32166.1"/>
    <property type="molecule type" value="Genomic_DNA"/>
</dbReference>
<organism evidence="7 8">
    <name type="scientific">Lichenibacterium minor</name>
    <dbReference type="NCBI Taxonomy" id="2316528"/>
    <lineage>
        <taxon>Bacteria</taxon>
        <taxon>Pseudomonadati</taxon>
        <taxon>Pseudomonadota</taxon>
        <taxon>Alphaproteobacteria</taxon>
        <taxon>Hyphomicrobiales</taxon>
        <taxon>Lichenihabitantaceae</taxon>
        <taxon>Lichenibacterium</taxon>
    </lineage>
</organism>
<dbReference type="PANTHER" id="PTHR30482:SF10">
    <property type="entry name" value="HIGH-AFFINITY BRANCHED-CHAIN AMINO ACID TRANSPORT PROTEIN BRAE"/>
    <property type="match status" value="1"/>
</dbReference>
<keyword evidence="2" id="KW-1003">Cell membrane</keyword>
<feature type="transmembrane region" description="Helical" evidence="6">
    <location>
        <begin position="79"/>
        <end position="95"/>
    </location>
</feature>
<evidence type="ECO:0000256" key="6">
    <source>
        <dbReference type="SAM" id="Phobius"/>
    </source>
</evidence>
<evidence type="ECO:0000256" key="4">
    <source>
        <dbReference type="ARBA" id="ARBA00022989"/>
    </source>
</evidence>
<evidence type="ECO:0000256" key="3">
    <source>
        <dbReference type="ARBA" id="ARBA00022692"/>
    </source>
</evidence>
<dbReference type="GO" id="GO:0005886">
    <property type="term" value="C:plasma membrane"/>
    <property type="evidence" value="ECO:0007669"/>
    <property type="project" value="UniProtKB-SubCell"/>
</dbReference>
<dbReference type="InterPro" id="IPR001851">
    <property type="entry name" value="ABC_transp_permease"/>
</dbReference>
<feature type="transmembrane region" description="Helical" evidence="6">
    <location>
        <begin position="51"/>
        <end position="73"/>
    </location>
</feature>
<keyword evidence="5 6" id="KW-0472">Membrane</keyword>
<sequence length="305" mass="31605">MALAFVGALSALGLNLVAGYAGQLNLAHAGFVAIGAYTVGILTVDHGVPFWIAFALAGVVSAAAGAAVGLVSLRLRGDTFAIFTLCVGFILYLGIEKWDGLTRGVVGLMDIPAPPGIGPVSFATDRGQYYLALGVLAVGVWLMRRITASLVGRSFLAIRNGEALAQALGLNPMRTKLTAFVISTFYAGIAGALYAGQVRFLGPDIARETRTFDALIFAVVGGMGTLLGPVVGAVGMSWAIQALQGLQDYRMVVFGPLLVLCIMFFPAGIVGALEARFARRRAALAEKRLAEAAPVPGAAPRGSHA</sequence>
<reference evidence="7 8" key="1">
    <citation type="submission" date="2018-12" db="EMBL/GenBank/DDBJ databases">
        <authorList>
            <person name="Grouzdev D.S."/>
            <person name="Krutkina M.S."/>
        </authorList>
    </citation>
    <scope>NUCLEOTIDE SEQUENCE [LARGE SCALE GENOMIC DNA]</scope>
    <source>
        <strain evidence="7 8">RmlP026</strain>
    </source>
</reference>
<feature type="transmembrane region" description="Helical" evidence="6">
    <location>
        <begin position="129"/>
        <end position="146"/>
    </location>
</feature>
<proteinExistence type="predicted"/>